<organism evidence="1">
    <name type="scientific">Bifidobacterium fermentum</name>
    <dbReference type="NCBI Taxonomy" id="3059035"/>
    <lineage>
        <taxon>Bacteria</taxon>
        <taxon>Bacillati</taxon>
        <taxon>Actinomycetota</taxon>
        <taxon>Actinomycetes</taxon>
        <taxon>Bifidobacteriales</taxon>
        <taxon>Bifidobacteriaceae</taxon>
        <taxon>Bifidobacterium</taxon>
    </lineage>
</organism>
<keyword evidence="1" id="KW-0378">Hydrolase</keyword>
<dbReference type="InterPro" id="IPR008313">
    <property type="entry name" value="GH125"/>
</dbReference>
<sequence length="426" mass="48078">MIMATSLGYIESQVFPRVRNSVPTRAAEIFENCFSDTLQSTVTVDENDSAFMVTGDISAMWLRDSTWQLYPYLRFLNADKHLQRLVAQVSRRQQAYVLIDPYANAFNPASNAAGHQDDHTMMSPWIWERKYEVDSLCAPIYLAYALWSRTGETSHLHDFEQVLQTILTVWRIEQHHDAQSTYLFERDHPFKPSDTLGRNGKGPESGFTGMTWSAFRPSDDATAYGYNIPDNAYAVLVLRHAAAIVHEVHHNEALQQQALELADEIEQGILTHGIVSVPGIGDIYAYEVDGLGNSILMDDANLPSLLSLPFLGWDIDDDTYRRTREYILSPSNPFWYEGACAQGIGSPHTPENYVWPIALSIQGLTSNDAGEREQILKTLSQTDAGTGLMHESFDVNDSQSYTRPWFSWANAMFCEFVLNYSGFDAD</sequence>
<dbReference type="PANTHER" id="PTHR31047">
    <property type="entry name" value="MEIOTICALLY UP-REGULATED GENE 157 PROTEIN"/>
    <property type="match status" value="1"/>
</dbReference>
<dbReference type="EMBL" id="CP129682">
    <property type="protein sequence ID" value="XDS48659.1"/>
    <property type="molecule type" value="Genomic_DNA"/>
</dbReference>
<dbReference type="GO" id="GO:0005975">
    <property type="term" value="P:carbohydrate metabolic process"/>
    <property type="evidence" value="ECO:0007669"/>
    <property type="project" value="InterPro"/>
</dbReference>
<dbReference type="InterPro" id="IPR008928">
    <property type="entry name" value="6-hairpin_glycosidase_sf"/>
</dbReference>
<dbReference type="InterPro" id="IPR012341">
    <property type="entry name" value="6hp_glycosidase-like_sf"/>
</dbReference>
<reference evidence="1" key="1">
    <citation type="submission" date="2023-07" db="EMBL/GenBank/DDBJ databases">
        <title>Bifidobacterium aquikefiriaerophilum sp. nov. and Bifidobacterium eccum sp. nov., isolated from water kefir.</title>
        <authorList>
            <person name="Breselge S."/>
            <person name="Bellassi P."/>
            <person name="Barcenilla C."/>
            <person name="Alvarez-Ordonez A."/>
            <person name="Morelli L."/>
            <person name="Cotter P.D."/>
        </authorList>
    </citation>
    <scope>NUCLEOTIDE SEQUENCE</scope>
    <source>
        <strain evidence="3">WK012_4_13</strain>
        <strain evidence="2">WK013_4_14</strain>
        <strain evidence="1">WK048_4_13</strain>
    </source>
</reference>
<name>A0AB39UCC5_9BIFI</name>
<dbReference type="GO" id="GO:0016787">
    <property type="term" value="F:hydrolase activity"/>
    <property type="evidence" value="ECO:0007669"/>
    <property type="project" value="UniProtKB-KW"/>
</dbReference>
<dbReference type="SUPFAM" id="SSF48208">
    <property type="entry name" value="Six-hairpin glycosidases"/>
    <property type="match status" value="1"/>
</dbReference>
<dbReference type="KEGG" id="bfk:QN062_05575"/>
<dbReference type="EMBL" id="CP129683">
    <property type="protein sequence ID" value="XDS49888.1"/>
    <property type="molecule type" value="Genomic_DNA"/>
</dbReference>
<dbReference type="AlphaFoldDB" id="A0AB39UCC5"/>
<dbReference type="Gene3D" id="1.50.10.10">
    <property type="match status" value="1"/>
</dbReference>
<dbReference type="PIRSF" id="PIRSF028846">
    <property type="entry name" value="UCP028846"/>
    <property type="match status" value="1"/>
</dbReference>
<dbReference type="RefSeq" id="WP_369340859.1">
    <property type="nucleotide sequence ID" value="NZ_CP129675.1"/>
</dbReference>
<evidence type="ECO:0000313" key="2">
    <source>
        <dbReference type="EMBL" id="XDS48659.1"/>
    </source>
</evidence>
<dbReference type="SMART" id="SM01149">
    <property type="entry name" value="DUF1237"/>
    <property type="match status" value="1"/>
</dbReference>
<dbReference type="EMBL" id="CP129675">
    <property type="protein sequence ID" value="XDS46638.1"/>
    <property type="molecule type" value="Genomic_DNA"/>
</dbReference>
<dbReference type="PANTHER" id="PTHR31047:SF0">
    <property type="entry name" value="MEIOTICALLY UP-REGULATED GENE 157 PROTEIN"/>
    <property type="match status" value="1"/>
</dbReference>
<evidence type="ECO:0000313" key="1">
    <source>
        <dbReference type="EMBL" id="XDS46638.1"/>
    </source>
</evidence>
<proteinExistence type="predicted"/>
<evidence type="ECO:0000313" key="3">
    <source>
        <dbReference type="EMBL" id="XDS49888.1"/>
    </source>
</evidence>
<protein>
    <submittedName>
        <fullName evidence="1">Glycoside hydrolase family 125 protein</fullName>
    </submittedName>
</protein>
<gene>
    <name evidence="3" type="ORF">QN062_05575</name>
    <name evidence="2" type="ORF">QN216_10185</name>
    <name evidence="1" type="ORF">QN217_00290</name>
</gene>
<dbReference type="Pfam" id="PF06824">
    <property type="entry name" value="Glyco_hydro_125"/>
    <property type="match status" value="1"/>
</dbReference>
<accession>A0AB39UCC5</accession>